<dbReference type="PANTHER" id="PTHR10492:SF57">
    <property type="entry name" value="ATP-DEPENDENT DNA HELICASE"/>
    <property type="match status" value="1"/>
</dbReference>
<dbReference type="GO" id="GO:0005524">
    <property type="term" value="F:ATP binding"/>
    <property type="evidence" value="ECO:0007669"/>
    <property type="project" value="UniProtKB-KW"/>
</dbReference>
<accession>A0A0N4XJN3</accession>
<dbReference type="STRING" id="27835.A0A0N4XJN3"/>
<keyword evidence="5" id="KW-1185">Reference proteome</keyword>
<dbReference type="InterPro" id="IPR025476">
    <property type="entry name" value="Helitron_helicase-like"/>
</dbReference>
<evidence type="ECO:0000313" key="6">
    <source>
        <dbReference type="WBParaSite" id="NBR_0000273501-mRNA-1"/>
    </source>
</evidence>
<dbReference type="GO" id="GO:0006310">
    <property type="term" value="P:DNA recombination"/>
    <property type="evidence" value="ECO:0007669"/>
    <property type="project" value="UniProtKB-KW"/>
</dbReference>
<dbReference type="SUPFAM" id="SSF52540">
    <property type="entry name" value="P-loop containing nucleoside triphosphate hydrolases"/>
    <property type="match status" value="1"/>
</dbReference>
<feature type="domain" description="Helitron helicase-like" evidence="3">
    <location>
        <begin position="285"/>
        <end position="466"/>
    </location>
</feature>
<keyword evidence="1" id="KW-0233">DNA recombination</keyword>
<feature type="domain" description="DNA helicase Pif1-like DEAD-box helicase" evidence="2">
    <location>
        <begin position="912"/>
        <end position="1118"/>
    </location>
</feature>
<dbReference type="AlphaFoldDB" id="A0A0N4XJN3"/>
<evidence type="ECO:0000313" key="5">
    <source>
        <dbReference type="Proteomes" id="UP000271162"/>
    </source>
</evidence>
<keyword evidence="1" id="KW-0347">Helicase</keyword>
<proteinExistence type="inferred from homology"/>
<dbReference type="EC" id="5.6.2.3" evidence="1"/>
<name>A0A0N4XJN3_NIPBR</name>
<evidence type="ECO:0000313" key="4">
    <source>
        <dbReference type="EMBL" id="VDL66325.1"/>
    </source>
</evidence>
<dbReference type="GO" id="GO:0006281">
    <property type="term" value="P:DNA repair"/>
    <property type="evidence" value="ECO:0007669"/>
    <property type="project" value="UniProtKB-KW"/>
</dbReference>
<dbReference type="GO" id="GO:0043139">
    <property type="term" value="F:5'-3' DNA helicase activity"/>
    <property type="evidence" value="ECO:0007669"/>
    <property type="project" value="UniProtKB-EC"/>
</dbReference>
<dbReference type="PANTHER" id="PTHR10492">
    <property type="match status" value="1"/>
</dbReference>
<dbReference type="GO" id="GO:0000723">
    <property type="term" value="P:telomere maintenance"/>
    <property type="evidence" value="ECO:0007669"/>
    <property type="project" value="InterPro"/>
</dbReference>
<reference evidence="6" key="1">
    <citation type="submission" date="2017-02" db="UniProtKB">
        <authorList>
            <consortium name="WormBaseParasite"/>
        </authorList>
    </citation>
    <scope>IDENTIFICATION</scope>
</reference>
<comment type="similarity">
    <text evidence="1">Belongs to the helicase family.</text>
</comment>
<protein>
    <recommendedName>
        <fullName evidence="1">ATP-dependent DNA helicase</fullName>
        <ecNumber evidence="1">5.6.2.3</ecNumber>
    </recommendedName>
</protein>
<comment type="cofactor">
    <cofactor evidence="1">
        <name>Mg(2+)</name>
        <dbReference type="ChEBI" id="CHEBI:18420"/>
    </cofactor>
</comment>
<keyword evidence="1" id="KW-0547">Nucleotide-binding</keyword>
<evidence type="ECO:0000259" key="2">
    <source>
        <dbReference type="Pfam" id="PF05970"/>
    </source>
</evidence>
<dbReference type="OMA" id="PKWIEIT"/>
<keyword evidence="1" id="KW-0234">DNA repair</keyword>
<keyword evidence="1" id="KW-0378">Hydrolase</keyword>
<dbReference type="Proteomes" id="UP000271162">
    <property type="component" value="Unassembled WGS sequence"/>
</dbReference>
<sequence length="1221" mass="138315">MNVVCVDCRAKHFEIENVNRHRGKFAQCCDLGRTRIQKFQNYPETLKDLFAIDPSATGARKSMQQNFHRHIRKFNSALAMASMGAQIAPPRGAGPYCFRIHDQIYHSVGPLHPEREQSRQYGQIYILDTSEAARERMENVQNVGCDGDLMEMLSHLIATINPYAQAFKMMREVEVAEEELARRENRPPPKLTMVFEESSERGLSRRPYDIPTANEVAVVYVAEENDVPATRSLAIHQRGGTLQMLSDIDKRCDPLTYPLFFPTGEDGWHINLKNTKNERLSQMKYYSYLFSIRDEWNPLLYGGKLLQQFIVDAYVKIEQNRLFYHRTHQKELRVDTYRGLTDYVGGESSDLTGPPGRRVVLASSFKGGPRNMQQSYQDAMAIVARHGKPDVFLTMTCNPQWDEIKANLLPGQLPEHRPDLTTKIFNLKLRELCQDLFKKHILGEVLAYVMVTEFQKRGLPHCHMLLILKNDFKPRIGTEVDKFCSAEVPNAAEEPELFEAVKKFMVHRRCGVFDPTSPCMKDGKCSKKFPKELRTSTSVEFDGFPHLRRRGQSFVSIDGNDYGDEWVVPYNPYLLLKYNSHINVEICGMITAVKYLYKYVYKGTDKARLRIGNNETVDEIKQYLNARYVCPPEAAHRIFGYDLDDTSHSVVRLAVHLPNLQTVLFEEGGEEVALAQAALRDSTLTAYFKLNGASGRISEASTSTRQACPVDARQLFYSEIPNHFTFRNGEWKPRGRGNKPTIGRMFTVSPMDTERYALRILLLNHKGATSFDALKTINGVHYNRFLDAAKASGLLDDDNYFRESLMEAAHFQTAPALRGFFACLLCYCEISNANNLWNEFSQAMAEDFTHRGFSAEESILFAYFDVADRMQELGKRLQDFVIAPQVERPEIPDIPINFEAHAAEGAAQYETLNEGQKNAADGILAALDSEENRCFFVDGPGGTGKTYLYNTIHNICIGRHKKVLCVAWTGIAANLLPKGRTVHSAFKLIVADQNRSSSMKRQQKEARRLMETDVIIWDEISMASKAAFEAVDILLRDVMQNNSPFGNKLIVVGGDFRQTLPIVQHGGREETVQACVSRSLLWPLFNKLRLSTNMRARDATVEWQEFLLKVGNGEVNDADGCIALPQDRICTGDIVTSVFGETIQPGSVYDLAERAILAPKNSHVHTINADTLTRLRVLNQGTDEIIFRSVDEAIVDGNVDQFQMPTEYLNSLTPPGMPPHE</sequence>
<evidence type="ECO:0000259" key="3">
    <source>
        <dbReference type="Pfam" id="PF14214"/>
    </source>
</evidence>
<dbReference type="EMBL" id="UYSL01003411">
    <property type="protein sequence ID" value="VDL66325.1"/>
    <property type="molecule type" value="Genomic_DNA"/>
</dbReference>
<dbReference type="Gene3D" id="3.40.50.300">
    <property type="entry name" value="P-loop containing nucleotide triphosphate hydrolases"/>
    <property type="match status" value="1"/>
</dbReference>
<reference evidence="4 5" key="2">
    <citation type="submission" date="2018-11" db="EMBL/GenBank/DDBJ databases">
        <authorList>
            <consortium name="Pathogen Informatics"/>
        </authorList>
    </citation>
    <scope>NUCLEOTIDE SEQUENCE [LARGE SCALE GENOMIC DNA]</scope>
</reference>
<dbReference type="GO" id="GO:0016787">
    <property type="term" value="F:hydrolase activity"/>
    <property type="evidence" value="ECO:0007669"/>
    <property type="project" value="UniProtKB-KW"/>
</dbReference>
<dbReference type="Pfam" id="PF14214">
    <property type="entry name" value="Helitron_like_N"/>
    <property type="match status" value="1"/>
</dbReference>
<organism evidence="6">
    <name type="scientific">Nippostrongylus brasiliensis</name>
    <name type="common">Rat hookworm</name>
    <dbReference type="NCBI Taxonomy" id="27835"/>
    <lineage>
        <taxon>Eukaryota</taxon>
        <taxon>Metazoa</taxon>
        <taxon>Ecdysozoa</taxon>
        <taxon>Nematoda</taxon>
        <taxon>Chromadorea</taxon>
        <taxon>Rhabditida</taxon>
        <taxon>Rhabditina</taxon>
        <taxon>Rhabditomorpha</taxon>
        <taxon>Strongyloidea</taxon>
        <taxon>Heligmosomidae</taxon>
        <taxon>Nippostrongylus</taxon>
    </lineage>
</organism>
<gene>
    <name evidence="4" type="ORF">NBR_LOCUS2736</name>
</gene>
<keyword evidence="1" id="KW-0227">DNA damage</keyword>
<comment type="catalytic activity">
    <reaction evidence="1">
        <text>ATP + H2O = ADP + phosphate + H(+)</text>
        <dbReference type="Rhea" id="RHEA:13065"/>
        <dbReference type="ChEBI" id="CHEBI:15377"/>
        <dbReference type="ChEBI" id="CHEBI:15378"/>
        <dbReference type="ChEBI" id="CHEBI:30616"/>
        <dbReference type="ChEBI" id="CHEBI:43474"/>
        <dbReference type="ChEBI" id="CHEBI:456216"/>
        <dbReference type="EC" id="5.6.2.3"/>
    </reaction>
</comment>
<dbReference type="InterPro" id="IPR027417">
    <property type="entry name" value="P-loop_NTPase"/>
</dbReference>
<dbReference type="Pfam" id="PF05970">
    <property type="entry name" value="PIF1"/>
    <property type="match status" value="1"/>
</dbReference>
<dbReference type="WBParaSite" id="NBR_0000273501-mRNA-1">
    <property type="protein sequence ID" value="NBR_0000273501-mRNA-1"/>
    <property type="gene ID" value="NBR_0000273501"/>
</dbReference>
<evidence type="ECO:0000256" key="1">
    <source>
        <dbReference type="RuleBase" id="RU363044"/>
    </source>
</evidence>
<keyword evidence="1" id="KW-0067">ATP-binding</keyword>
<dbReference type="InterPro" id="IPR010285">
    <property type="entry name" value="DNA_helicase_pif1-like_DEAD"/>
</dbReference>